<dbReference type="EMBL" id="JAFFPU010000041">
    <property type="protein sequence ID" value="MBM9577821.1"/>
    <property type="molecule type" value="Genomic_DNA"/>
</dbReference>
<sequence length="329" mass="38424">MGTNLQKIVEGQSDRKGIRYVLVFLFSVVIYLFSIHQIGGPIQSGLDESYVIAINKYFANIEYARIPIFFSYGPLGFLVVPLPIGSNIIISTLFWNSFLFFFILSSLSIILLRINKINFVTASIQFFLCVWIVNASEIRFLPFLLLSNLLILDKFVLKEEKYFLILPALFIGIIGFFMGSYFVALFGYFFPLFVSNIWKKQWKKIIIFALFLILNLFLFRFLIYRDFNIFINLISILEFSIGNAYSMTIGADTFSWWLLLLCVIPFFLFLLFRKSEISYYFLISFVPLFLIFKYAFTRIDHISHFFNFLAAVLVNMMILALIKAPEEKN</sequence>
<feature type="transmembrane region" description="Helical" evidence="1">
    <location>
        <begin position="88"/>
        <end position="110"/>
    </location>
</feature>
<keyword evidence="1" id="KW-0472">Membrane</keyword>
<feature type="transmembrane region" description="Helical" evidence="1">
    <location>
        <begin position="20"/>
        <end position="39"/>
    </location>
</feature>
<dbReference type="Proteomes" id="UP000724686">
    <property type="component" value="Unassembled WGS sequence"/>
</dbReference>
<keyword evidence="1" id="KW-0812">Transmembrane</keyword>
<proteinExistence type="predicted"/>
<reference evidence="2 3" key="1">
    <citation type="submission" date="2021-02" db="EMBL/GenBank/DDBJ databases">
        <title>Leptospira ainlahdjerensis sp. nov., Leptospira ainazelensis sp. nov., Leptospira abararensis sp. nov. and Leptospira chreensis sp. nov., four new species isolated from water sources in Algeria.</title>
        <authorList>
            <person name="Amara Korba A."/>
            <person name="Kainiu M."/>
            <person name="Vincent A.T."/>
            <person name="Mariet J.-F."/>
            <person name="Veyrier F.J."/>
            <person name="Goarant C."/>
            <person name="Picardeau M."/>
        </authorList>
    </citation>
    <scope>NUCLEOTIDE SEQUENCE [LARGE SCALE GENOMIC DNA]</scope>
    <source>
        <strain evidence="2 3">201903070</strain>
    </source>
</reference>
<evidence type="ECO:0000313" key="3">
    <source>
        <dbReference type="Proteomes" id="UP000724686"/>
    </source>
</evidence>
<keyword evidence="3" id="KW-1185">Reference proteome</keyword>
<feature type="transmembrane region" description="Helical" evidence="1">
    <location>
        <begin position="164"/>
        <end position="190"/>
    </location>
</feature>
<keyword evidence="1" id="KW-1133">Transmembrane helix</keyword>
<accession>A0ABS2UBU0</accession>
<feature type="transmembrane region" description="Helical" evidence="1">
    <location>
        <begin position="254"/>
        <end position="272"/>
    </location>
</feature>
<feature type="transmembrane region" description="Helical" evidence="1">
    <location>
        <begin position="202"/>
        <end position="222"/>
    </location>
</feature>
<organism evidence="2 3">
    <name type="scientific">Leptospira ainlahdjerensis</name>
    <dbReference type="NCBI Taxonomy" id="2810033"/>
    <lineage>
        <taxon>Bacteria</taxon>
        <taxon>Pseudomonadati</taxon>
        <taxon>Spirochaetota</taxon>
        <taxon>Spirochaetia</taxon>
        <taxon>Leptospirales</taxon>
        <taxon>Leptospiraceae</taxon>
        <taxon>Leptospira</taxon>
    </lineage>
</organism>
<evidence type="ECO:0000313" key="2">
    <source>
        <dbReference type="EMBL" id="MBM9577821.1"/>
    </source>
</evidence>
<feature type="transmembrane region" description="Helical" evidence="1">
    <location>
        <begin position="279"/>
        <end position="296"/>
    </location>
</feature>
<gene>
    <name evidence="2" type="ORF">JWG45_11745</name>
</gene>
<dbReference type="RefSeq" id="WP_205279889.1">
    <property type="nucleotide sequence ID" value="NZ_JAFFPU010000041.1"/>
</dbReference>
<feature type="transmembrane region" description="Helical" evidence="1">
    <location>
        <begin position="302"/>
        <end position="322"/>
    </location>
</feature>
<protein>
    <recommendedName>
        <fullName evidence="4">DUF2029 domain-containing protein</fullName>
    </recommendedName>
</protein>
<comment type="caution">
    <text evidence="2">The sequence shown here is derived from an EMBL/GenBank/DDBJ whole genome shotgun (WGS) entry which is preliminary data.</text>
</comment>
<evidence type="ECO:0008006" key="4">
    <source>
        <dbReference type="Google" id="ProtNLM"/>
    </source>
</evidence>
<feature type="transmembrane region" description="Helical" evidence="1">
    <location>
        <begin position="140"/>
        <end position="157"/>
    </location>
</feature>
<feature type="transmembrane region" description="Helical" evidence="1">
    <location>
        <begin position="229"/>
        <end position="248"/>
    </location>
</feature>
<name>A0ABS2UBU0_9LEPT</name>
<evidence type="ECO:0000256" key="1">
    <source>
        <dbReference type="SAM" id="Phobius"/>
    </source>
</evidence>